<accession>A0ABT1WZN9</accession>
<dbReference type="CDD" id="cd04301">
    <property type="entry name" value="NAT_SF"/>
    <property type="match status" value="1"/>
</dbReference>
<organism evidence="4 5">
    <name type="scientific">Roseomonas populi</name>
    <dbReference type="NCBI Taxonomy" id="3121582"/>
    <lineage>
        <taxon>Bacteria</taxon>
        <taxon>Pseudomonadati</taxon>
        <taxon>Pseudomonadota</taxon>
        <taxon>Alphaproteobacteria</taxon>
        <taxon>Acetobacterales</taxon>
        <taxon>Roseomonadaceae</taxon>
        <taxon>Roseomonas</taxon>
    </lineage>
</organism>
<dbReference type="EMBL" id="JANJOU010000002">
    <property type="protein sequence ID" value="MCR0981310.1"/>
    <property type="molecule type" value="Genomic_DNA"/>
</dbReference>
<dbReference type="RefSeq" id="WP_257714983.1">
    <property type="nucleotide sequence ID" value="NZ_JANJOU010000002.1"/>
</dbReference>
<dbReference type="Pfam" id="PF00583">
    <property type="entry name" value="Acetyltransf_1"/>
    <property type="match status" value="1"/>
</dbReference>
<dbReference type="InterPro" id="IPR000182">
    <property type="entry name" value="GNAT_dom"/>
</dbReference>
<keyword evidence="2" id="KW-0012">Acyltransferase</keyword>
<protein>
    <submittedName>
        <fullName evidence="4">GNAT family N-acetyltransferase</fullName>
    </submittedName>
</protein>
<dbReference type="Gene3D" id="3.40.630.30">
    <property type="match status" value="1"/>
</dbReference>
<feature type="domain" description="N-acetyltransferase" evidence="3">
    <location>
        <begin position="1"/>
        <end position="145"/>
    </location>
</feature>
<dbReference type="InterPro" id="IPR016181">
    <property type="entry name" value="Acyl_CoA_acyltransferase"/>
</dbReference>
<keyword evidence="5" id="KW-1185">Reference proteome</keyword>
<proteinExistence type="predicted"/>
<reference evidence="4 5" key="1">
    <citation type="submission" date="2022-06" db="EMBL/GenBank/DDBJ databases">
        <title>Roseomonas CN29.</title>
        <authorList>
            <person name="Cheng Y."/>
            <person name="He X."/>
        </authorList>
    </citation>
    <scope>NUCLEOTIDE SEQUENCE [LARGE SCALE GENOMIC DNA]</scope>
    <source>
        <strain evidence="4 5">CN29</strain>
    </source>
</reference>
<dbReference type="InterPro" id="IPR050832">
    <property type="entry name" value="Bact_Acetyltransf"/>
</dbReference>
<evidence type="ECO:0000313" key="4">
    <source>
        <dbReference type="EMBL" id="MCR0981310.1"/>
    </source>
</evidence>
<evidence type="ECO:0000313" key="5">
    <source>
        <dbReference type="Proteomes" id="UP001524642"/>
    </source>
</evidence>
<evidence type="ECO:0000259" key="3">
    <source>
        <dbReference type="PROSITE" id="PS51186"/>
    </source>
</evidence>
<sequence length="145" mass="15783">MSARIARLETLPTGFAALRDTALAEGWRMLQVLEEDWTGGALRFDRPGEGLFAAWRRDDLAGIVGLSIDPYAGDRGTARLRRLYVAPAHRGRGVGRALVDAATEAAAEHGFKLLRVRSPGGARRFYEACGFVPAVLRSATHVRPL</sequence>
<gene>
    <name evidence="4" type="ORF">NRP21_04505</name>
</gene>
<dbReference type="Proteomes" id="UP001524642">
    <property type="component" value="Unassembled WGS sequence"/>
</dbReference>
<comment type="caution">
    <text evidence="4">The sequence shown here is derived from an EMBL/GenBank/DDBJ whole genome shotgun (WGS) entry which is preliminary data.</text>
</comment>
<dbReference type="SUPFAM" id="SSF55729">
    <property type="entry name" value="Acyl-CoA N-acyltransferases (Nat)"/>
    <property type="match status" value="1"/>
</dbReference>
<name>A0ABT1WZN9_9PROT</name>
<dbReference type="PANTHER" id="PTHR43877">
    <property type="entry name" value="AMINOALKYLPHOSPHONATE N-ACETYLTRANSFERASE-RELATED-RELATED"/>
    <property type="match status" value="1"/>
</dbReference>
<dbReference type="PANTHER" id="PTHR43877:SF2">
    <property type="entry name" value="AMINOALKYLPHOSPHONATE N-ACETYLTRANSFERASE-RELATED"/>
    <property type="match status" value="1"/>
</dbReference>
<keyword evidence="1" id="KW-0808">Transferase</keyword>
<evidence type="ECO:0000256" key="2">
    <source>
        <dbReference type="ARBA" id="ARBA00023315"/>
    </source>
</evidence>
<evidence type="ECO:0000256" key="1">
    <source>
        <dbReference type="ARBA" id="ARBA00022679"/>
    </source>
</evidence>
<dbReference type="PROSITE" id="PS51186">
    <property type="entry name" value="GNAT"/>
    <property type="match status" value="1"/>
</dbReference>